<reference evidence="1" key="1">
    <citation type="submission" date="2019-08" db="EMBL/GenBank/DDBJ databases">
        <authorList>
            <person name="Kucharzyk K."/>
            <person name="Murdoch R.W."/>
            <person name="Higgins S."/>
            <person name="Loffler F."/>
        </authorList>
    </citation>
    <scope>NUCLEOTIDE SEQUENCE</scope>
</reference>
<dbReference type="AlphaFoldDB" id="A0A645I096"/>
<protein>
    <submittedName>
        <fullName evidence="1">Uncharacterized protein</fullName>
    </submittedName>
</protein>
<accession>A0A645I096</accession>
<name>A0A645I096_9ZZZZ</name>
<evidence type="ECO:0000313" key="1">
    <source>
        <dbReference type="EMBL" id="MPN44590.1"/>
    </source>
</evidence>
<organism evidence="1">
    <name type="scientific">bioreactor metagenome</name>
    <dbReference type="NCBI Taxonomy" id="1076179"/>
    <lineage>
        <taxon>unclassified sequences</taxon>
        <taxon>metagenomes</taxon>
        <taxon>ecological metagenomes</taxon>
    </lineage>
</organism>
<comment type="caution">
    <text evidence="1">The sequence shown here is derived from an EMBL/GenBank/DDBJ whole genome shotgun (WGS) entry which is preliminary data.</text>
</comment>
<dbReference type="PROSITE" id="PS51257">
    <property type="entry name" value="PROKAR_LIPOPROTEIN"/>
    <property type="match status" value="1"/>
</dbReference>
<gene>
    <name evidence="1" type="ORF">SDC9_192155</name>
</gene>
<dbReference type="EMBL" id="VSSQ01103826">
    <property type="protein sequence ID" value="MPN44590.1"/>
    <property type="molecule type" value="Genomic_DNA"/>
</dbReference>
<proteinExistence type="predicted"/>
<sequence length="160" mass="17482">MKRRRYTVIASVAFLLIASCAWLMRPQPRAKPGVAIAYVTHATNGPPGKATFRIYNDSPRAIFLSWMVVEAKTATGWKVLDKREPKDPRVVDGGKSMDLAVAVPIEAARWRLTIIYGTENRGPVLLLTKAELGIKNRSVSGLSAVGVFTGQKSVVAEMSQ</sequence>